<evidence type="ECO:0000256" key="1">
    <source>
        <dbReference type="ARBA" id="ARBA00022741"/>
    </source>
</evidence>
<dbReference type="KEGG" id="bko:CKF48_02725"/>
<dbReference type="RefSeq" id="WP_095369922.1">
    <property type="nucleotide sequence ID" value="NZ_CP022983.1"/>
</dbReference>
<dbReference type="InterPro" id="IPR003439">
    <property type="entry name" value="ABC_transporter-like_ATP-bd"/>
</dbReference>
<dbReference type="PROSITE" id="PS50893">
    <property type="entry name" value="ABC_TRANSPORTER_2"/>
    <property type="match status" value="1"/>
</dbReference>
<reference evidence="4 5" key="1">
    <citation type="submission" date="2017-08" db="EMBL/GenBank/DDBJ databases">
        <title>Complete Genome Sequence of Bacillus kochii Oregon-R-modENCODE STRAIN BDGP4, isolated from Drosophila melanogaster gut.</title>
        <authorList>
            <person name="Wan K.H."/>
            <person name="Yu C."/>
            <person name="Park S."/>
            <person name="Hammonds A.S."/>
            <person name="Booth B.W."/>
            <person name="Celniker S.E."/>
        </authorList>
    </citation>
    <scope>NUCLEOTIDE SEQUENCE [LARGE SCALE GENOMIC DNA]</scope>
    <source>
        <strain evidence="4 5">BDGP4</strain>
    </source>
</reference>
<dbReference type="InterPro" id="IPR027417">
    <property type="entry name" value="P-loop_NTPase"/>
</dbReference>
<dbReference type="SUPFAM" id="SSF52540">
    <property type="entry name" value="P-loop containing nucleoside triphosphate hydrolases"/>
    <property type="match status" value="1"/>
</dbReference>
<dbReference type="OrthoDB" id="9804819at2"/>
<organism evidence="4 5">
    <name type="scientific">Cytobacillus kochii</name>
    <dbReference type="NCBI Taxonomy" id="859143"/>
    <lineage>
        <taxon>Bacteria</taxon>
        <taxon>Bacillati</taxon>
        <taxon>Bacillota</taxon>
        <taxon>Bacilli</taxon>
        <taxon>Bacillales</taxon>
        <taxon>Bacillaceae</taxon>
        <taxon>Cytobacillus</taxon>
    </lineage>
</organism>
<protein>
    <submittedName>
        <fullName evidence="4">Export ABC transporter ATP-binding protein</fullName>
    </submittedName>
</protein>
<dbReference type="InterPro" id="IPR017871">
    <property type="entry name" value="ABC_transporter-like_CS"/>
</dbReference>
<sequence length="313" mass="34390">MIASLNGIVKRYDSKLVLDYIDLDINEGQIIGLLGPNGAGKSTLIRCLTGMEPVNQGNVTLFGDGKKPFQNKNKEKIGLVTQEISIFPELTAQENANFFAGIYGLKGEMRKRRVAEALAFVGLAEHTKGRAQNFSGGMQRRLNIACSLVHDPKFLIMDEPTVGIDPQSRNHILQAVKKLQRNGTTILYTTHYMEEVEAIASEVVILDKGQIITRGTVQDLIRNIQHEERIKVEVSHPEEVSLESIQALPDVKQVIKDGNQILVVSSANSGHLDRILTIIKEDSGVVGINVEKANLEDVFLTLTGRTLRDGGSA</sequence>
<keyword evidence="2 4" id="KW-0067">ATP-binding</keyword>
<dbReference type="GO" id="GO:0005524">
    <property type="term" value="F:ATP binding"/>
    <property type="evidence" value="ECO:0007669"/>
    <property type="project" value="UniProtKB-KW"/>
</dbReference>
<dbReference type="Proteomes" id="UP000215137">
    <property type="component" value="Chromosome"/>
</dbReference>
<keyword evidence="5" id="KW-1185">Reference proteome</keyword>
<proteinExistence type="predicted"/>
<evidence type="ECO:0000259" key="3">
    <source>
        <dbReference type="PROSITE" id="PS50893"/>
    </source>
</evidence>
<dbReference type="EMBL" id="CP022983">
    <property type="protein sequence ID" value="ASV66347.1"/>
    <property type="molecule type" value="Genomic_DNA"/>
</dbReference>
<evidence type="ECO:0000256" key="2">
    <source>
        <dbReference type="ARBA" id="ARBA00022840"/>
    </source>
</evidence>
<gene>
    <name evidence="4" type="ORF">CKF48_02725</name>
</gene>
<name>A0A248TDT4_9BACI</name>
<dbReference type="AlphaFoldDB" id="A0A248TDT4"/>
<dbReference type="Pfam" id="PF00005">
    <property type="entry name" value="ABC_tran"/>
    <property type="match status" value="1"/>
</dbReference>
<dbReference type="InterPro" id="IPR003593">
    <property type="entry name" value="AAA+_ATPase"/>
</dbReference>
<feature type="domain" description="ABC transporter" evidence="3">
    <location>
        <begin position="3"/>
        <end position="233"/>
    </location>
</feature>
<dbReference type="PANTHER" id="PTHR43582">
    <property type="entry name" value="LINEARMYCIN RESISTANCE ATP-BINDING PROTEIN LNRL"/>
    <property type="match status" value="1"/>
</dbReference>
<evidence type="ECO:0000313" key="4">
    <source>
        <dbReference type="EMBL" id="ASV66347.1"/>
    </source>
</evidence>
<dbReference type="PANTHER" id="PTHR43582:SF2">
    <property type="entry name" value="LINEARMYCIN RESISTANCE ATP-BINDING PROTEIN LNRL"/>
    <property type="match status" value="1"/>
</dbReference>
<keyword evidence="1" id="KW-0547">Nucleotide-binding</keyword>
<dbReference type="SMART" id="SM00382">
    <property type="entry name" value="AAA"/>
    <property type="match status" value="1"/>
</dbReference>
<dbReference type="PROSITE" id="PS00211">
    <property type="entry name" value="ABC_TRANSPORTER_1"/>
    <property type="match status" value="1"/>
</dbReference>
<dbReference type="Gene3D" id="3.40.50.300">
    <property type="entry name" value="P-loop containing nucleotide triphosphate hydrolases"/>
    <property type="match status" value="1"/>
</dbReference>
<dbReference type="GO" id="GO:0016887">
    <property type="term" value="F:ATP hydrolysis activity"/>
    <property type="evidence" value="ECO:0007669"/>
    <property type="project" value="InterPro"/>
</dbReference>
<accession>A0A248TDT4</accession>
<evidence type="ECO:0000313" key="5">
    <source>
        <dbReference type="Proteomes" id="UP000215137"/>
    </source>
</evidence>